<dbReference type="InterPro" id="IPR036322">
    <property type="entry name" value="WD40_repeat_dom_sf"/>
</dbReference>
<evidence type="ECO:0008006" key="3">
    <source>
        <dbReference type="Google" id="ProtNLM"/>
    </source>
</evidence>
<organism evidence="1 2">
    <name type="scientific">Candidatus Nealsonbacteria bacterium RBG_13_38_11</name>
    <dbReference type="NCBI Taxonomy" id="1801662"/>
    <lineage>
        <taxon>Bacteria</taxon>
        <taxon>Candidatus Nealsoniibacteriota</taxon>
    </lineage>
</organism>
<reference evidence="1 2" key="1">
    <citation type="journal article" date="2016" name="Nat. Commun.">
        <title>Thousands of microbial genomes shed light on interconnected biogeochemical processes in an aquifer system.</title>
        <authorList>
            <person name="Anantharaman K."/>
            <person name="Brown C.T."/>
            <person name="Hug L.A."/>
            <person name="Sharon I."/>
            <person name="Castelle C.J."/>
            <person name="Probst A.J."/>
            <person name="Thomas B.C."/>
            <person name="Singh A."/>
            <person name="Wilkins M.J."/>
            <person name="Karaoz U."/>
            <person name="Brodie E.L."/>
            <person name="Williams K.H."/>
            <person name="Hubbard S.S."/>
            <person name="Banfield J.F."/>
        </authorList>
    </citation>
    <scope>NUCLEOTIDE SEQUENCE [LARGE SCALE GENOMIC DNA]</scope>
</reference>
<dbReference type="SUPFAM" id="SSF50978">
    <property type="entry name" value="WD40 repeat-like"/>
    <property type="match status" value="1"/>
</dbReference>
<dbReference type="Proteomes" id="UP000176662">
    <property type="component" value="Unassembled WGS sequence"/>
</dbReference>
<protein>
    <recommendedName>
        <fullName evidence="3">PEGA domain-containing protein</fullName>
    </recommendedName>
</protein>
<comment type="caution">
    <text evidence="1">The sequence shown here is derived from an EMBL/GenBank/DDBJ whole genome shotgun (WGS) entry which is preliminary data.</text>
</comment>
<accession>A0A1G2E1S1</accession>
<dbReference type="EMBL" id="MHLX01000016">
    <property type="protein sequence ID" value="OGZ19108.1"/>
    <property type="molecule type" value="Genomic_DNA"/>
</dbReference>
<name>A0A1G2E1S1_9BACT</name>
<evidence type="ECO:0000313" key="2">
    <source>
        <dbReference type="Proteomes" id="UP000176662"/>
    </source>
</evidence>
<gene>
    <name evidence="1" type="ORF">A2Z68_01080</name>
</gene>
<dbReference type="AlphaFoldDB" id="A0A1G2E1S1"/>
<evidence type="ECO:0000313" key="1">
    <source>
        <dbReference type="EMBL" id="OGZ19108.1"/>
    </source>
</evidence>
<sequence>MTKKTKTILFLTCLLAFILLAPSIVLYSQGYRIDFNPPTNGKMITQTGGLFFKVAPKQTDIYIDGKPKKRTDFLFGSVLIENLIPGKYKAEIKKSTSQEEYYSWEKNLEIREKQVTEAKNVVLFPKNVNFNVLSTNVEQLWLSPDQKKLILKENEKASWSLKLYDPEKNIKSHLISDEDFFTKEPQLIDLEFSGDSRSINLEVSIKEAIQSFSLQLDQAKPILNKKTAATTTTGNATISQQAGNDIYYLDSFGYLFRNKEKLAETPFQTKQETEYALDIFNGNIFLKENDKLHKFNYNLKTFEHFFDGINILKLSPDNKKLLYASNNEMWILFLEDKIDQPQKKSGEKVFLIRLSDQITSISWINDNYLAFLAGNTVKIIEIDDRDRINVIDMFETKNLPQKGSINEMFWNRFDNKIYLLDENGYLYSSNVLLP</sequence>
<proteinExistence type="predicted"/>